<dbReference type="Gene3D" id="3.30.930.10">
    <property type="entry name" value="Bira Bifunctional Protein, Domain 2"/>
    <property type="match status" value="1"/>
</dbReference>
<accession>U6GQ96</accession>
<dbReference type="InterPro" id="IPR045864">
    <property type="entry name" value="aa-tRNA-synth_II/BPL/LPL"/>
</dbReference>
<reference evidence="3" key="1">
    <citation type="submission" date="2013-10" db="EMBL/GenBank/DDBJ databases">
        <title>Genomic analysis of the causative agents of coccidiosis in chickens.</title>
        <authorList>
            <person name="Reid A.J."/>
            <person name="Blake D."/>
            <person name="Billington K."/>
            <person name="Browne H."/>
            <person name="Dunn M."/>
            <person name="Hung S."/>
            <person name="Kawahara F."/>
            <person name="Miranda-Saavedra D."/>
            <person name="Mourier T."/>
            <person name="Nagra H."/>
            <person name="Otto T.D."/>
            <person name="Rawlings N."/>
            <person name="Sanchez A."/>
            <person name="Sanders M."/>
            <person name="Subramaniam C."/>
            <person name="Tay Y."/>
            <person name="Dear P."/>
            <person name="Doerig C."/>
            <person name="Gruber A."/>
            <person name="Parkinson J."/>
            <person name="Shirley M."/>
            <person name="Wan K.L."/>
            <person name="Berriman M."/>
            <person name="Tomley F."/>
            <person name="Pain A."/>
        </authorList>
    </citation>
    <scope>NUCLEOTIDE SEQUENCE</scope>
    <source>
        <strain evidence="3">Houghton</strain>
    </source>
</reference>
<protein>
    <submittedName>
        <fullName evidence="3">Phenylalanyl-tRNA synthetase beta chain, putative</fullName>
    </submittedName>
</protein>
<dbReference type="OrthoDB" id="1698572at2759"/>
<dbReference type="GeneID" id="25270833"/>
<dbReference type="OMA" id="FPGRCAN"/>
<dbReference type="InterPro" id="IPR045060">
    <property type="entry name" value="Phe-tRNA-ligase_IIc_bsu"/>
</dbReference>
<feature type="domain" description="Phenylalanyl tRNA synthetase beta chain core" evidence="1">
    <location>
        <begin position="235"/>
        <end position="445"/>
    </location>
</feature>
<keyword evidence="4" id="KW-1185">Reference proteome</keyword>
<evidence type="ECO:0000259" key="2">
    <source>
        <dbReference type="Pfam" id="PF18262"/>
    </source>
</evidence>
<dbReference type="PANTHER" id="PTHR10947">
    <property type="entry name" value="PHENYLALANYL-TRNA SYNTHETASE BETA CHAIN AND LEUCINE-RICH REPEAT-CONTAINING PROTEIN 47"/>
    <property type="match status" value="1"/>
</dbReference>
<sequence length="460" mass="51563">EDELNTLCFSFGVELDEVVQQEEETVFKIEVPANRRRTLASIGTYDLSLLSPPFTYERLPLNDICFQPLGCGDLPPMKGPQILSHFAAHPQLKQYLHMLEGESELYVLRDSKKQYLSLPPLINSNFCRLTEQSVDIFVDCTSVEEKKGDMALMMVVSMLAEYCEDPFTVEPVRVLYEEENKEKVTPVLETREMCVDMKTVRRICGLPQLTAADAAKELHRLMLAANPKPPNEADFLQHQWDSLPVLLSNAKTRELTETRTQLISGLLRSLVTNAGRREMPIRLFEVGDVVIRDDRTETGSRNLLYCCAAFADEHGSGLEEVHGLLDAALEALGLVADYIVAERQAAANAGKGDSKSSLMNISRLPVYSLKPTQLPTFLPGRQVQIVVQRKCRAEGEKAKETELNAKETAKETQEKFVIGQMGTLHVDCLRAFGLSVPVSVVEFTLEPFLQWLPETDIIFA</sequence>
<dbReference type="InterPro" id="IPR041616">
    <property type="entry name" value="PheRS_beta_core"/>
</dbReference>
<reference evidence="3" key="2">
    <citation type="submission" date="2013-10" db="EMBL/GenBank/DDBJ databases">
        <authorList>
            <person name="Aslett M."/>
        </authorList>
    </citation>
    <scope>NUCLEOTIDE SEQUENCE</scope>
    <source>
        <strain evidence="3">Houghton</strain>
    </source>
</reference>
<dbReference type="InterPro" id="IPR040659">
    <property type="entry name" value="PhetRS_B1"/>
</dbReference>
<dbReference type="SUPFAM" id="SSF55681">
    <property type="entry name" value="Class II aaRS and biotin synthetases"/>
    <property type="match status" value="1"/>
</dbReference>
<feature type="non-terminal residue" evidence="3">
    <location>
        <position position="1"/>
    </location>
</feature>
<dbReference type="GO" id="GO:0006432">
    <property type="term" value="P:phenylalanyl-tRNA aminoacylation"/>
    <property type="evidence" value="ECO:0007669"/>
    <property type="project" value="InterPro"/>
</dbReference>
<organism evidence="3 4">
    <name type="scientific">Eimeria acervulina</name>
    <name type="common">Coccidian parasite</name>
    <dbReference type="NCBI Taxonomy" id="5801"/>
    <lineage>
        <taxon>Eukaryota</taxon>
        <taxon>Sar</taxon>
        <taxon>Alveolata</taxon>
        <taxon>Apicomplexa</taxon>
        <taxon>Conoidasida</taxon>
        <taxon>Coccidia</taxon>
        <taxon>Eucoccidiorida</taxon>
        <taxon>Eimeriorina</taxon>
        <taxon>Eimeriidae</taxon>
        <taxon>Eimeria</taxon>
    </lineage>
</organism>
<dbReference type="GO" id="GO:0004826">
    <property type="term" value="F:phenylalanine-tRNA ligase activity"/>
    <property type="evidence" value="ECO:0007669"/>
    <property type="project" value="InterPro"/>
</dbReference>
<dbReference type="InterPro" id="IPR020825">
    <property type="entry name" value="Phe-tRNA_synthase-like_B3/B4"/>
</dbReference>
<dbReference type="Gene3D" id="3.50.40.10">
    <property type="entry name" value="Phenylalanyl-trna Synthetase, Chain B, domain 3"/>
    <property type="match status" value="1"/>
</dbReference>
<gene>
    <name evidence="3" type="ORF">EAH_00027630</name>
</gene>
<proteinExistence type="predicted"/>
<dbReference type="Proteomes" id="UP000018050">
    <property type="component" value="Unassembled WGS sequence"/>
</dbReference>
<dbReference type="RefSeq" id="XP_013248188.1">
    <property type="nucleotide sequence ID" value="XM_013392734.1"/>
</dbReference>
<dbReference type="VEuPathDB" id="ToxoDB:EAH_00027630"/>
<evidence type="ECO:0000313" key="3">
    <source>
        <dbReference type="EMBL" id="CDI82391.1"/>
    </source>
</evidence>
<keyword evidence="3" id="KW-0436">Ligase</keyword>
<dbReference type="Pfam" id="PF17759">
    <property type="entry name" value="tRNA_synthFbeta"/>
    <property type="match status" value="1"/>
</dbReference>
<keyword evidence="3" id="KW-0030">Aminoacyl-tRNA synthetase</keyword>
<dbReference type="EMBL" id="HG672343">
    <property type="protein sequence ID" value="CDI82391.1"/>
    <property type="molecule type" value="Genomic_DNA"/>
</dbReference>
<dbReference type="PANTHER" id="PTHR10947:SF0">
    <property type="entry name" value="PHENYLALANINE--TRNA LIGASE BETA SUBUNIT"/>
    <property type="match status" value="1"/>
</dbReference>
<dbReference type="Pfam" id="PF18262">
    <property type="entry name" value="PhetRS_B1"/>
    <property type="match status" value="1"/>
</dbReference>
<evidence type="ECO:0000259" key="1">
    <source>
        <dbReference type="Pfam" id="PF17759"/>
    </source>
</evidence>
<dbReference type="AlphaFoldDB" id="U6GQ96"/>
<feature type="domain" description="Phenylalanine--tRNA ligase beta subunit B1" evidence="2">
    <location>
        <begin position="1"/>
        <end position="40"/>
    </location>
</feature>
<name>U6GQ96_EIMAC</name>
<evidence type="ECO:0000313" key="4">
    <source>
        <dbReference type="Proteomes" id="UP000018050"/>
    </source>
</evidence>
<dbReference type="GO" id="GO:0009328">
    <property type="term" value="C:phenylalanine-tRNA ligase complex"/>
    <property type="evidence" value="ECO:0007669"/>
    <property type="project" value="TreeGrafter"/>
</dbReference>